<protein>
    <recommendedName>
        <fullName evidence="4">DUF4239 domain-containing protein</fullName>
    </recommendedName>
</protein>
<dbReference type="Pfam" id="PF14023">
    <property type="entry name" value="Bestrophin-like"/>
    <property type="match status" value="1"/>
</dbReference>
<feature type="transmembrane region" description="Helical" evidence="1">
    <location>
        <begin position="45"/>
        <end position="66"/>
    </location>
</feature>
<evidence type="ECO:0000313" key="3">
    <source>
        <dbReference type="Proteomes" id="UP000232638"/>
    </source>
</evidence>
<dbReference type="OrthoDB" id="116415at2"/>
<dbReference type="AlphaFoldDB" id="A0A2K8UB03"/>
<evidence type="ECO:0008006" key="4">
    <source>
        <dbReference type="Google" id="ProtNLM"/>
    </source>
</evidence>
<dbReference type="Proteomes" id="UP000232638">
    <property type="component" value="Chromosome"/>
</dbReference>
<proteinExistence type="predicted"/>
<gene>
    <name evidence="2" type="ORF">THSYN_18655</name>
</gene>
<keyword evidence="1" id="KW-1133">Transmembrane helix</keyword>
<dbReference type="RefSeq" id="WP_100920470.1">
    <property type="nucleotide sequence ID" value="NZ_CP020370.1"/>
</dbReference>
<keyword evidence="3" id="KW-1185">Reference proteome</keyword>
<name>A0A2K8UB03_9GAMM</name>
<sequence>MNPVVVSAALAGGLFVALLLAQYLGRALGKHRQERYGDADEAGAGAVAGAVFALLGLLLAFTFTGADSRFEHRRDLVVQQVNALGTAWMRIDLLPAADQPPIRDLFRRYVDGLRQATTHADDPRTVGSIGTGLQSLQNQLWRRCVDSANRDGRPQVATLLLPPLNDSFDLTTTRLAAVRIHVHPGVILLLIALAVLAGLLAGHAQAITKRPDWLHMVVFAALISATLYFILDFEYPRLGLITLDSVDTFMNELRASLNN</sequence>
<keyword evidence="1" id="KW-0472">Membrane</keyword>
<organism evidence="2 3">
    <name type="scientific">Candidatus Thiodictyon syntrophicum</name>
    <dbReference type="NCBI Taxonomy" id="1166950"/>
    <lineage>
        <taxon>Bacteria</taxon>
        <taxon>Pseudomonadati</taxon>
        <taxon>Pseudomonadota</taxon>
        <taxon>Gammaproteobacteria</taxon>
        <taxon>Chromatiales</taxon>
        <taxon>Chromatiaceae</taxon>
        <taxon>Thiodictyon</taxon>
    </lineage>
</organism>
<evidence type="ECO:0000313" key="2">
    <source>
        <dbReference type="EMBL" id="AUB82760.1"/>
    </source>
</evidence>
<feature type="transmembrane region" description="Helical" evidence="1">
    <location>
        <begin position="213"/>
        <end position="231"/>
    </location>
</feature>
<dbReference type="InterPro" id="IPR025333">
    <property type="entry name" value="DUF4239"/>
</dbReference>
<dbReference type="KEGG" id="tsy:THSYN_18655"/>
<accession>A0A2K8UB03</accession>
<feature type="transmembrane region" description="Helical" evidence="1">
    <location>
        <begin position="186"/>
        <end position="207"/>
    </location>
</feature>
<evidence type="ECO:0000256" key="1">
    <source>
        <dbReference type="SAM" id="Phobius"/>
    </source>
</evidence>
<reference evidence="2 3" key="1">
    <citation type="submission" date="2017-03" db="EMBL/GenBank/DDBJ databases">
        <title>Complete genome sequence of Candidatus 'Thiodictyon syntrophicum' sp. nov. strain Cad16T, a photolithoautotroph purple sulfur bacterium isolated from an alpine meromictic lake.</title>
        <authorList>
            <person name="Luedin S.M."/>
            <person name="Pothier J.F."/>
            <person name="Danza F."/>
            <person name="Storelli N."/>
            <person name="Wittwer M."/>
            <person name="Tonolla M."/>
        </authorList>
    </citation>
    <scope>NUCLEOTIDE SEQUENCE [LARGE SCALE GENOMIC DNA]</scope>
    <source>
        <strain evidence="2 3">Cad16T</strain>
    </source>
</reference>
<dbReference type="EMBL" id="CP020370">
    <property type="protein sequence ID" value="AUB82760.1"/>
    <property type="molecule type" value="Genomic_DNA"/>
</dbReference>
<keyword evidence="1" id="KW-0812">Transmembrane</keyword>